<feature type="compositionally biased region" description="Gly residues" evidence="6">
    <location>
        <begin position="75"/>
        <end position="86"/>
    </location>
</feature>
<dbReference type="PROSITE" id="PS51667">
    <property type="entry name" value="WRC"/>
    <property type="match status" value="1"/>
</dbReference>
<dbReference type="PANTHER" id="PTHR31602">
    <property type="entry name" value="GROWTH-REGULATING FACTOR 5"/>
    <property type="match status" value="1"/>
</dbReference>
<accession>A0A2P5ANU4</accession>
<organism evidence="9 10">
    <name type="scientific">Trema orientale</name>
    <name type="common">Charcoal tree</name>
    <name type="synonym">Celtis orientalis</name>
    <dbReference type="NCBI Taxonomy" id="63057"/>
    <lineage>
        <taxon>Eukaryota</taxon>
        <taxon>Viridiplantae</taxon>
        <taxon>Streptophyta</taxon>
        <taxon>Embryophyta</taxon>
        <taxon>Tracheophyta</taxon>
        <taxon>Spermatophyta</taxon>
        <taxon>Magnoliopsida</taxon>
        <taxon>eudicotyledons</taxon>
        <taxon>Gunneridae</taxon>
        <taxon>Pentapetalae</taxon>
        <taxon>rosids</taxon>
        <taxon>fabids</taxon>
        <taxon>Rosales</taxon>
        <taxon>Cannabaceae</taxon>
        <taxon>Trema</taxon>
    </lineage>
</organism>
<dbReference type="PROSITE" id="PS51666">
    <property type="entry name" value="QLQ"/>
    <property type="match status" value="1"/>
</dbReference>
<dbReference type="GO" id="GO:0099402">
    <property type="term" value="P:plant organ development"/>
    <property type="evidence" value="ECO:0007669"/>
    <property type="project" value="UniProtKB-ARBA"/>
</dbReference>
<feature type="short sequence motif" description="Bipartite nuclear localization signal" evidence="4">
    <location>
        <begin position="224"/>
        <end position="234"/>
    </location>
</feature>
<dbReference type="PANTHER" id="PTHR31602:SF3">
    <property type="entry name" value="GROWTH-REGULATING FACTOR 8"/>
    <property type="match status" value="1"/>
</dbReference>
<comment type="domain">
    <text evidence="5">The QLQ domain and WRC domain may be involved in protein-protein interaction and DNA-binding, respectively.</text>
</comment>
<keyword evidence="5" id="KW-0804">Transcription</keyword>
<protein>
    <recommendedName>
        <fullName evidence="5">Growth-regulating factor</fullName>
    </recommendedName>
</protein>
<dbReference type="GO" id="GO:0006355">
    <property type="term" value="P:regulation of DNA-templated transcription"/>
    <property type="evidence" value="ECO:0007669"/>
    <property type="project" value="InterPro"/>
</dbReference>
<evidence type="ECO:0000256" key="6">
    <source>
        <dbReference type="SAM" id="MobiDB-lite"/>
    </source>
</evidence>
<evidence type="ECO:0000256" key="4">
    <source>
        <dbReference type="PROSITE-ProRule" id="PRU01002"/>
    </source>
</evidence>
<evidence type="ECO:0000256" key="1">
    <source>
        <dbReference type="ARBA" id="ARBA00004123"/>
    </source>
</evidence>
<dbReference type="Proteomes" id="UP000237000">
    <property type="component" value="Unassembled WGS sequence"/>
</dbReference>
<feature type="region of interest" description="Disordered" evidence="6">
    <location>
        <begin position="75"/>
        <end position="101"/>
    </location>
</feature>
<dbReference type="AlphaFoldDB" id="A0A2P5ANU4"/>
<gene>
    <name evidence="9" type="ORF">TorRG33x02_345690</name>
</gene>
<dbReference type="GO" id="GO:0006351">
    <property type="term" value="P:DNA-templated transcription"/>
    <property type="evidence" value="ECO:0007669"/>
    <property type="project" value="UniProtKB-UniRule"/>
</dbReference>
<keyword evidence="5" id="KW-0010">Activator</keyword>
<dbReference type="GO" id="GO:0005634">
    <property type="term" value="C:nucleus"/>
    <property type="evidence" value="ECO:0007669"/>
    <property type="project" value="UniProtKB-SubCell"/>
</dbReference>
<comment type="similarity">
    <text evidence="2 5">Belongs to the GRF family.</text>
</comment>
<dbReference type="Pfam" id="PF08879">
    <property type="entry name" value="WRC"/>
    <property type="match status" value="1"/>
</dbReference>
<dbReference type="InterPro" id="IPR014977">
    <property type="entry name" value="WRC_dom"/>
</dbReference>
<keyword evidence="3 4" id="KW-0539">Nucleus</keyword>
<evidence type="ECO:0000256" key="2">
    <source>
        <dbReference type="ARBA" id="ARBA00008122"/>
    </source>
</evidence>
<name>A0A2P5ANU4_TREOI</name>
<comment type="subcellular location">
    <subcellularLocation>
        <location evidence="1 4 5">Nucleus</location>
    </subcellularLocation>
</comment>
<dbReference type="InterPro" id="IPR014978">
    <property type="entry name" value="Gln-Leu-Gln_QLQ"/>
</dbReference>
<dbReference type="EMBL" id="JXTC01000761">
    <property type="protein sequence ID" value="PON38228.1"/>
    <property type="molecule type" value="Genomic_DNA"/>
</dbReference>
<sequence length="315" mass="35197">MGTRIGFVASEKGAAKECDVGLGLRMQTNSNDNKSFSRNKMMMMTRMMPRHHDNENDDDGDDAPHRGFGEEGCGLSGCGSGGGGGTSTISDRENDNGPSLFCNTSNHHNNINSQVASMSDIYDVVGSDSGSLLPKTLLLHNSEPFSYNSSGVMVNANVRVPFTVAQRQELERQTMIYKYMMASAPVPPQLLLPFTKTPSNFAHLSSNRSLELGISNTSDQEPWRCRRTDGKKWRCSRNVIPDQKYCERHSHKSRPRSRKHVELHSHFLNNPNHNNDNTRIPYSKPDFLDQRRNHQSPFSTNLVSSTSATSHDQPR</sequence>
<dbReference type="InParanoid" id="A0A2P5ANU4"/>
<keyword evidence="5" id="KW-0805">Transcription regulation</keyword>
<feature type="domain" description="WRC" evidence="8">
    <location>
        <begin position="219"/>
        <end position="263"/>
    </location>
</feature>
<evidence type="ECO:0000313" key="10">
    <source>
        <dbReference type="Proteomes" id="UP000237000"/>
    </source>
</evidence>
<dbReference type="OrthoDB" id="841551at2759"/>
<evidence type="ECO:0000256" key="3">
    <source>
        <dbReference type="ARBA" id="ARBA00023242"/>
    </source>
</evidence>
<proteinExistence type="inferred from homology"/>
<feature type="compositionally biased region" description="Polar residues" evidence="6">
    <location>
        <begin position="295"/>
        <end position="315"/>
    </location>
</feature>
<dbReference type="GO" id="GO:0005524">
    <property type="term" value="F:ATP binding"/>
    <property type="evidence" value="ECO:0007669"/>
    <property type="project" value="UniProtKB-UniRule"/>
</dbReference>
<dbReference type="SMART" id="SM00951">
    <property type="entry name" value="QLQ"/>
    <property type="match status" value="1"/>
</dbReference>
<dbReference type="InterPro" id="IPR031137">
    <property type="entry name" value="GRF"/>
</dbReference>
<evidence type="ECO:0000259" key="8">
    <source>
        <dbReference type="PROSITE" id="PS51667"/>
    </source>
</evidence>
<evidence type="ECO:0000256" key="5">
    <source>
        <dbReference type="RuleBase" id="RU367127"/>
    </source>
</evidence>
<keyword evidence="10" id="KW-1185">Reference proteome</keyword>
<evidence type="ECO:0000313" key="9">
    <source>
        <dbReference type="EMBL" id="PON38228.1"/>
    </source>
</evidence>
<feature type="domain" description="QLQ" evidence="7">
    <location>
        <begin position="161"/>
        <end position="196"/>
    </location>
</feature>
<feature type="region of interest" description="Disordered" evidence="6">
    <location>
        <begin position="266"/>
        <end position="315"/>
    </location>
</feature>
<evidence type="ECO:0000259" key="7">
    <source>
        <dbReference type="PROSITE" id="PS51666"/>
    </source>
</evidence>
<dbReference type="Pfam" id="PF08880">
    <property type="entry name" value="QLQ"/>
    <property type="match status" value="1"/>
</dbReference>
<comment type="function">
    <text evidence="5">Transcription activator.</text>
</comment>
<reference evidence="10" key="1">
    <citation type="submission" date="2016-06" db="EMBL/GenBank/DDBJ databases">
        <title>Parallel loss of symbiosis genes in relatives of nitrogen-fixing non-legume Parasponia.</title>
        <authorList>
            <person name="Van Velzen R."/>
            <person name="Holmer R."/>
            <person name="Bu F."/>
            <person name="Rutten L."/>
            <person name="Van Zeijl A."/>
            <person name="Liu W."/>
            <person name="Santuari L."/>
            <person name="Cao Q."/>
            <person name="Sharma T."/>
            <person name="Shen D."/>
            <person name="Roswanjaya Y."/>
            <person name="Wardhani T."/>
            <person name="Kalhor M.S."/>
            <person name="Jansen J."/>
            <person name="Van den Hoogen J."/>
            <person name="Gungor B."/>
            <person name="Hartog M."/>
            <person name="Hontelez J."/>
            <person name="Verver J."/>
            <person name="Yang W.-C."/>
            <person name="Schijlen E."/>
            <person name="Repin R."/>
            <person name="Schilthuizen M."/>
            <person name="Schranz E."/>
            <person name="Heidstra R."/>
            <person name="Miyata K."/>
            <person name="Fedorova E."/>
            <person name="Kohlen W."/>
            <person name="Bisseling T."/>
            <person name="Smit S."/>
            <person name="Geurts R."/>
        </authorList>
    </citation>
    <scope>NUCLEOTIDE SEQUENCE [LARGE SCALE GENOMIC DNA]</scope>
    <source>
        <strain evidence="10">cv. RG33-2</strain>
    </source>
</reference>
<comment type="caution">
    <text evidence="9">The sequence shown here is derived from an EMBL/GenBank/DDBJ whole genome shotgun (WGS) entry which is preliminary data.</text>
</comment>
<feature type="short sequence motif" description="Bipartite nuclear localization signal" evidence="4">
    <location>
        <begin position="252"/>
        <end position="259"/>
    </location>
</feature>
<dbReference type="STRING" id="63057.A0A2P5ANU4"/>